<feature type="domain" description="Major facilitator superfamily (MFS) profile" evidence="8">
    <location>
        <begin position="248"/>
        <end position="439"/>
    </location>
</feature>
<feature type="transmembrane region" description="Helical" evidence="7">
    <location>
        <begin position="188"/>
        <end position="216"/>
    </location>
</feature>
<evidence type="ECO:0000313" key="9">
    <source>
        <dbReference type="EMBL" id="NEE01468.1"/>
    </source>
</evidence>
<dbReference type="AlphaFoldDB" id="A0A6L9SAF5"/>
<dbReference type="Proteomes" id="UP000475214">
    <property type="component" value="Unassembled WGS sequence"/>
</dbReference>
<sequence length="439" mass="46014">MSTPRSDAFGADGRGFRPQPAQRRFTVPGDSLFARYDFRLLLLGQTTSQFGAQISGVAIPLLAVLTLDASPLELGLVTASATLAFALIGLPAGAWLDRVHRRPVLIASDLIRAALLCSIPLAAAFDALTITQLVVVSLLSGVARVFFDIGYQSYLPSVVGKDHVLAGNSALETIRASGQIVGPGLGGWLVALIGAAHVVLIQAFTFAISAASLAAIRGRERPVEKPTSGVRLRHEVGEGLRYVGRHPVLSAMAFTSAVSNLAFAIASAVTFIFMSRTLHLSPTAIGVVVALGAVFAMVGAACTPRLARRVGSARILWLVLAATGPVGLVMPLAQPGWLVVLLFVGMAAGEFGQIVYAIGSLSLRQRVCPDQMLGRVNATMRVIIMAAFPLGALFGGVLGEVVGTRGTLWVAAAMIMLAPLPVYRALRRIRDVEDVAPAS</sequence>
<protein>
    <submittedName>
        <fullName evidence="9">MFS transporter</fullName>
    </submittedName>
</protein>
<keyword evidence="4 7" id="KW-1133">Transmembrane helix</keyword>
<dbReference type="PANTHER" id="PTHR23513:SF6">
    <property type="entry name" value="MAJOR FACILITATOR SUPERFAMILY ASSOCIATED DOMAIN-CONTAINING PROTEIN"/>
    <property type="match status" value="1"/>
</dbReference>
<dbReference type="InterPro" id="IPR020846">
    <property type="entry name" value="MFS_dom"/>
</dbReference>
<keyword evidence="2" id="KW-1003">Cell membrane</keyword>
<evidence type="ECO:0000256" key="6">
    <source>
        <dbReference type="SAM" id="MobiDB-lite"/>
    </source>
</evidence>
<dbReference type="Pfam" id="PF07690">
    <property type="entry name" value="MFS_1"/>
    <property type="match status" value="1"/>
</dbReference>
<feature type="transmembrane region" description="Helical" evidence="7">
    <location>
        <begin position="382"/>
        <end position="402"/>
    </location>
</feature>
<evidence type="ECO:0000259" key="8">
    <source>
        <dbReference type="PROSITE" id="PS50850"/>
    </source>
</evidence>
<keyword evidence="3 7" id="KW-0812">Transmembrane</keyword>
<dbReference type="InterPro" id="IPR011701">
    <property type="entry name" value="MFS"/>
</dbReference>
<dbReference type="CDD" id="cd06173">
    <property type="entry name" value="MFS_MefA_like"/>
    <property type="match status" value="1"/>
</dbReference>
<organism evidence="9 10">
    <name type="scientific">Phytoactinopolyspora halotolerans</name>
    <dbReference type="NCBI Taxonomy" id="1981512"/>
    <lineage>
        <taxon>Bacteria</taxon>
        <taxon>Bacillati</taxon>
        <taxon>Actinomycetota</taxon>
        <taxon>Actinomycetes</taxon>
        <taxon>Jiangellales</taxon>
        <taxon>Jiangellaceae</taxon>
        <taxon>Phytoactinopolyspora</taxon>
    </lineage>
</organism>
<comment type="caution">
    <text evidence="9">The sequence shown here is derived from an EMBL/GenBank/DDBJ whole genome shotgun (WGS) entry which is preliminary data.</text>
</comment>
<feature type="transmembrane region" description="Helical" evidence="7">
    <location>
        <begin position="339"/>
        <end position="361"/>
    </location>
</feature>
<dbReference type="Gene3D" id="1.20.1250.20">
    <property type="entry name" value="MFS general substrate transporter like domains"/>
    <property type="match status" value="1"/>
</dbReference>
<evidence type="ECO:0000256" key="2">
    <source>
        <dbReference type="ARBA" id="ARBA00022475"/>
    </source>
</evidence>
<proteinExistence type="predicted"/>
<feature type="transmembrane region" description="Helical" evidence="7">
    <location>
        <begin position="248"/>
        <end position="274"/>
    </location>
</feature>
<gene>
    <name evidence="9" type="ORF">G1H10_14935</name>
</gene>
<dbReference type="SUPFAM" id="SSF103473">
    <property type="entry name" value="MFS general substrate transporter"/>
    <property type="match status" value="1"/>
</dbReference>
<keyword evidence="5 7" id="KW-0472">Membrane</keyword>
<feature type="transmembrane region" description="Helical" evidence="7">
    <location>
        <begin position="315"/>
        <end position="333"/>
    </location>
</feature>
<feature type="transmembrane region" description="Helical" evidence="7">
    <location>
        <begin position="280"/>
        <end position="303"/>
    </location>
</feature>
<reference evidence="9 10" key="1">
    <citation type="submission" date="2020-02" db="EMBL/GenBank/DDBJ databases">
        <authorList>
            <person name="Li X.-J."/>
            <person name="Han X.-M."/>
        </authorList>
    </citation>
    <scope>NUCLEOTIDE SEQUENCE [LARGE SCALE GENOMIC DNA]</scope>
    <source>
        <strain evidence="9 10">CCTCC AB 2017055</strain>
    </source>
</reference>
<dbReference type="GO" id="GO:0022857">
    <property type="term" value="F:transmembrane transporter activity"/>
    <property type="evidence" value="ECO:0007669"/>
    <property type="project" value="InterPro"/>
</dbReference>
<feature type="transmembrane region" description="Helical" evidence="7">
    <location>
        <begin position="74"/>
        <end position="96"/>
    </location>
</feature>
<evidence type="ECO:0000256" key="1">
    <source>
        <dbReference type="ARBA" id="ARBA00004651"/>
    </source>
</evidence>
<keyword evidence="10" id="KW-1185">Reference proteome</keyword>
<evidence type="ECO:0000256" key="7">
    <source>
        <dbReference type="SAM" id="Phobius"/>
    </source>
</evidence>
<feature type="transmembrane region" description="Helical" evidence="7">
    <location>
        <begin position="408"/>
        <end position="426"/>
    </location>
</feature>
<dbReference type="EMBL" id="JAAGOA010000009">
    <property type="protein sequence ID" value="NEE01468.1"/>
    <property type="molecule type" value="Genomic_DNA"/>
</dbReference>
<dbReference type="InterPro" id="IPR036259">
    <property type="entry name" value="MFS_trans_sf"/>
</dbReference>
<comment type="subcellular location">
    <subcellularLocation>
        <location evidence="1">Cell membrane</location>
        <topology evidence="1">Multi-pass membrane protein</topology>
    </subcellularLocation>
</comment>
<evidence type="ECO:0000256" key="3">
    <source>
        <dbReference type="ARBA" id="ARBA00022692"/>
    </source>
</evidence>
<evidence type="ECO:0000256" key="5">
    <source>
        <dbReference type="ARBA" id="ARBA00023136"/>
    </source>
</evidence>
<dbReference type="GO" id="GO:0005886">
    <property type="term" value="C:plasma membrane"/>
    <property type="evidence" value="ECO:0007669"/>
    <property type="project" value="UniProtKB-SubCell"/>
</dbReference>
<feature type="transmembrane region" description="Helical" evidence="7">
    <location>
        <begin position="117"/>
        <end position="147"/>
    </location>
</feature>
<accession>A0A6L9SAF5</accession>
<evidence type="ECO:0000256" key="4">
    <source>
        <dbReference type="ARBA" id="ARBA00022989"/>
    </source>
</evidence>
<dbReference type="PANTHER" id="PTHR23513">
    <property type="entry name" value="INTEGRAL MEMBRANE EFFLUX PROTEIN-RELATED"/>
    <property type="match status" value="1"/>
</dbReference>
<evidence type="ECO:0000313" key="10">
    <source>
        <dbReference type="Proteomes" id="UP000475214"/>
    </source>
</evidence>
<dbReference type="PROSITE" id="PS50850">
    <property type="entry name" value="MFS"/>
    <property type="match status" value="1"/>
</dbReference>
<name>A0A6L9SAF5_9ACTN</name>
<feature type="region of interest" description="Disordered" evidence="6">
    <location>
        <begin position="1"/>
        <end position="20"/>
    </location>
</feature>